<feature type="compositionally biased region" description="Low complexity" evidence="6">
    <location>
        <begin position="29"/>
        <end position="48"/>
    </location>
</feature>
<keyword evidence="5" id="KW-0175">Coiled coil</keyword>
<dbReference type="PANTHER" id="PTHR12618">
    <property type="entry name" value="PHD AND RING FINGER DOMAIN-CONTAINING PROTEIN 1"/>
    <property type="match status" value="1"/>
</dbReference>
<feature type="coiled-coil region" evidence="5">
    <location>
        <begin position="264"/>
        <end position="291"/>
    </location>
</feature>
<feature type="domain" description="RING-type" evidence="8">
    <location>
        <begin position="5"/>
        <end position="94"/>
    </location>
</feature>
<feature type="compositionally biased region" description="Polar residues" evidence="6">
    <location>
        <begin position="402"/>
        <end position="416"/>
    </location>
</feature>
<dbReference type="SMART" id="SM00249">
    <property type="entry name" value="PHD"/>
    <property type="match status" value="1"/>
</dbReference>
<gene>
    <name evidence="9" type="ORF">QBC33DRAFT_557412</name>
</gene>
<feature type="compositionally biased region" description="Basic residues" evidence="6">
    <location>
        <begin position="533"/>
        <end position="542"/>
    </location>
</feature>
<keyword evidence="3" id="KW-0862">Zinc</keyword>
<keyword evidence="2 4" id="KW-0863">Zinc-finger</keyword>
<dbReference type="InterPro" id="IPR019786">
    <property type="entry name" value="Zinc_finger_PHD-type_CS"/>
</dbReference>
<dbReference type="PROSITE" id="PS50016">
    <property type="entry name" value="ZF_PHD_2"/>
    <property type="match status" value="1"/>
</dbReference>
<dbReference type="InterPro" id="IPR001965">
    <property type="entry name" value="Znf_PHD"/>
</dbReference>
<reference evidence="9" key="1">
    <citation type="submission" date="2023-06" db="EMBL/GenBank/DDBJ databases">
        <title>Genome-scale phylogeny and comparative genomics of the fungal order Sordariales.</title>
        <authorList>
            <consortium name="Lawrence Berkeley National Laboratory"/>
            <person name="Hensen N."/>
            <person name="Bonometti L."/>
            <person name="Westerberg I."/>
            <person name="Brannstrom I.O."/>
            <person name="Guillou S."/>
            <person name="Cros-Aarteil S."/>
            <person name="Calhoun S."/>
            <person name="Haridas S."/>
            <person name="Kuo A."/>
            <person name="Mondo S."/>
            <person name="Pangilinan J."/>
            <person name="Riley R."/>
            <person name="Labutti K."/>
            <person name="Andreopoulos B."/>
            <person name="Lipzen A."/>
            <person name="Chen C."/>
            <person name="Yanf M."/>
            <person name="Daum C."/>
            <person name="Ng V."/>
            <person name="Clum A."/>
            <person name="Steindorff A."/>
            <person name="Ohm R."/>
            <person name="Martin F."/>
            <person name="Silar P."/>
            <person name="Natvig D."/>
            <person name="Lalanne C."/>
            <person name="Gautier V."/>
            <person name="Ament-Velasquez S.L."/>
            <person name="Kruys A."/>
            <person name="Hutchinson M.I."/>
            <person name="Powell A.J."/>
            <person name="Barry K."/>
            <person name="Miller A.N."/>
            <person name="Grigoriev I.V."/>
            <person name="Debuchy R."/>
            <person name="Gladieux P."/>
            <person name="Thoren M.H."/>
            <person name="Johannesson H."/>
        </authorList>
    </citation>
    <scope>NUCLEOTIDE SEQUENCE</scope>
    <source>
        <strain evidence="9">8032-3</strain>
    </source>
</reference>
<dbReference type="SMART" id="SM00184">
    <property type="entry name" value="RING"/>
    <property type="match status" value="2"/>
</dbReference>
<feature type="compositionally biased region" description="Basic and acidic residues" evidence="6">
    <location>
        <begin position="329"/>
        <end position="338"/>
    </location>
</feature>
<dbReference type="AlphaFoldDB" id="A0AAJ0C3Q2"/>
<organism evidence="9 10">
    <name type="scientific">Phialemonium atrogriseum</name>
    <dbReference type="NCBI Taxonomy" id="1093897"/>
    <lineage>
        <taxon>Eukaryota</taxon>
        <taxon>Fungi</taxon>
        <taxon>Dikarya</taxon>
        <taxon>Ascomycota</taxon>
        <taxon>Pezizomycotina</taxon>
        <taxon>Sordariomycetes</taxon>
        <taxon>Sordariomycetidae</taxon>
        <taxon>Cephalothecales</taxon>
        <taxon>Cephalothecaceae</taxon>
        <taxon>Phialemonium</taxon>
    </lineage>
</organism>
<keyword evidence="10" id="KW-1185">Reference proteome</keyword>
<dbReference type="Proteomes" id="UP001244011">
    <property type="component" value="Unassembled WGS sequence"/>
</dbReference>
<dbReference type="InterPro" id="IPR047157">
    <property type="entry name" value="PHRF1/Atg35"/>
</dbReference>
<evidence type="ECO:0000256" key="3">
    <source>
        <dbReference type="ARBA" id="ARBA00022833"/>
    </source>
</evidence>
<comment type="caution">
    <text evidence="9">The sequence shown here is derived from an EMBL/GenBank/DDBJ whole genome shotgun (WGS) entry which is preliminary data.</text>
</comment>
<evidence type="ECO:0000256" key="4">
    <source>
        <dbReference type="PROSITE-ProRule" id="PRU00175"/>
    </source>
</evidence>
<dbReference type="EMBL" id="MU839003">
    <property type="protein sequence ID" value="KAK1769366.1"/>
    <property type="molecule type" value="Genomic_DNA"/>
</dbReference>
<dbReference type="PROSITE" id="PS01359">
    <property type="entry name" value="ZF_PHD_1"/>
    <property type="match status" value="1"/>
</dbReference>
<feature type="compositionally biased region" description="Polar residues" evidence="6">
    <location>
        <begin position="505"/>
        <end position="514"/>
    </location>
</feature>
<protein>
    <recommendedName>
        <fullName evidence="11">PHD and RING finger domain-containing protein</fullName>
    </recommendedName>
</protein>
<dbReference type="InterPro" id="IPR001841">
    <property type="entry name" value="Znf_RING"/>
</dbReference>
<dbReference type="GeneID" id="85312988"/>
<dbReference type="InterPro" id="IPR013083">
    <property type="entry name" value="Znf_RING/FYVE/PHD"/>
</dbReference>
<dbReference type="Pfam" id="PF00628">
    <property type="entry name" value="PHD"/>
    <property type="match status" value="1"/>
</dbReference>
<evidence type="ECO:0000313" key="10">
    <source>
        <dbReference type="Proteomes" id="UP001244011"/>
    </source>
</evidence>
<evidence type="ECO:0000256" key="5">
    <source>
        <dbReference type="SAM" id="Coils"/>
    </source>
</evidence>
<dbReference type="PROSITE" id="PS50089">
    <property type="entry name" value="ZF_RING_2"/>
    <property type="match status" value="1"/>
</dbReference>
<feature type="region of interest" description="Disordered" evidence="6">
    <location>
        <begin position="19"/>
        <end position="58"/>
    </location>
</feature>
<accession>A0AAJ0C3Q2</accession>
<keyword evidence="1" id="KW-0479">Metal-binding</keyword>
<dbReference type="Pfam" id="PF13639">
    <property type="entry name" value="zf-RING_2"/>
    <property type="match status" value="1"/>
</dbReference>
<evidence type="ECO:0000313" key="9">
    <source>
        <dbReference type="EMBL" id="KAK1769366.1"/>
    </source>
</evidence>
<dbReference type="InterPro" id="IPR011011">
    <property type="entry name" value="Znf_FYVE_PHD"/>
</dbReference>
<dbReference type="PANTHER" id="PTHR12618:SF20">
    <property type="entry name" value="PHD AND RING FINGER DOMAIN-CONTAINING PROTEIN 1"/>
    <property type="match status" value="1"/>
</dbReference>
<sequence length="632" mass="69455">MADQCIVCLENLDTEPSLTPQLPAAVVDSSDPATAAETAAPAEDSSSSNSDKIAPENNNSNTSDVACIQVCGHMLHDICLREWSEKANSCPICRQSFHLVHVYDKVGGTLLSSYEVEDKKQVAEFDPQAWLDENPEEEELDTTPCPVCNAADQEDLLLLCDGCDTPYHTYCIGLDSVPHGAWFCMECVDHLGPEVAAAAQPPSPRAANRSSFFPRTQASVRRARQRARSDQWQGAWGQIAGRIWDALSIDLDYHDDDDDALEDYRRSQQLRERERQEHQRWQQRLNIASRLGARDVFANSIQNVFAPRVNPTPRPQPVEQTREEKRAWGAFEKARDSGESSSAARKRKSRSITASPGEPRQEPERKLKRPRTRRLPVQNCEASSSKPSPAAPSNEADAGGSISHQRPQSNGISPQPTGGAPSFLSSLLKEVELSTPSDDENIRQQFGPIPGANDMSSPASSPSASGYSSPRASSITPPPRRDARPTSPIMSLSSHIAPVYPPANYSPTRSSPDNSDSEHHSHRAGGASELRHPRPRRAHPAKLPRSQDVSPARSPLPLSMKESISGIVRSALKPHWKSSKLSAEQYASINRDVSRKLYEGVADGTSIDDEARRTWEKMARKEVARAVSEIKA</sequence>
<dbReference type="SUPFAM" id="SSF57903">
    <property type="entry name" value="FYVE/PHD zinc finger"/>
    <property type="match status" value="1"/>
</dbReference>
<evidence type="ECO:0008006" key="11">
    <source>
        <dbReference type="Google" id="ProtNLM"/>
    </source>
</evidence>
<feature type="compositionally biased region" description="Low complexity" evidence="6">
    <location>
        <begin position="382"/>
        <end position="393"/>
    </location>
</feature>
<feature type="compositionally biased region" description="Low complexity" evidence="6">
    <location>
        <begin position="456"/>
        <end position="474"/>
    </location>
</feature>
<feature type="domain" description="PHD-type" evidence="7">
    <location>
        <begin position="142"/>
        <end position="190"/>
    </location>
</feature>
<evidence type="ECO:0000259" key="8">
    <source>
        <dbReference type="PROSITE" id="PS50089"/>
    </source>
</evidence>
<proteinExistence type="predicted"/>
<feature type="region of interest" description="Disordered" evidence="6">
    <location>
        <begin position="329"/>
        <end position="559"/>
    </location>
</feature>
<evidence type="ECO:0000259" key="7">
    <source>
        <dbReference type="PROSITE" id="PS50016"/>
    </source>
</evidence>
<evidence type="ECO:0000256" key="1">
    <source>
        <dbReference type="ARBA" id="ARBA00022723"/>
    </source>
</evidence>
<dbReference type="CDD" id="cd15545">
    <property type="entry name" value="PHD_BAZ2A_like"/>
    <property type="match status" value="1"/>
</dbReference>
<evidence type="ECO:0000256" key="6">
    <source>
        <dbReference type="SAM" id="MobiDB-lite"/>
    </source>
</evidence>
<name>A0AAJ0C3Q2_9PEZI</name>
<dbReference type="SUPFAM" id="SSF57850">
    <property type="entry name" value="RING/U-box"/>
    <property type="match status" value="1"/>
</dbReference>
<dbReference type="RefSeq" id="XP_060285579.1">
    <property type="nucleotide sequence ID" value="XM_060429801.1"/>
</dbReference>
<evidence type="ECO:0000256" key="2">
    <source>
        <dbReference type="ARBA" id="ARBA00022771"/>
    </source>
</evidence>
<dbReference type="GO" id="GO:0008270">
    <property type="term" value="F:zinc ion binding"/>
    <property type="evidence" value="ECO:0007669"/>
    <property type="project" value="UniProtKB-KW"/>
</dbReference>
<dbReference type="Gene3D" id="3.30.40.10">
    <property type="entry name" value="Zinc/RING finger domain, C3HC4 (zinc finger)"/>
    <property type="match status" value="2"/>
</dbReference>
<dbReference type="InterPro" id="IPR019787">
    <property type="entry name" value="Znf_PHD-finger"/>
</dbReference>